<accession>A0A139SQE2</accession>
<dbReference type="Proteomes" id="UP000071392">
    <property type="component" value="Unassembled WGS sequence"/>
</dbReference>
<feature type="region of interest" description="Disordered" evidence="3">
    <location>
        <begin position="415"/>
        <end position="443"/>
    </location>
</feature>
<keyword evidence="7" id="KW-1185">Reference proteome</keyword>
<name>A0A139SQE2_9BACT</name>
<dbReference type="InterPro" id="IPR020845">
    <property type="entry name" value="AMP-binding_CS"/>
</dbReference>
<feature type="transmembrane region" description="Helical" evidence="4">
    <location>
        <begin position="77"/>
        <end position="96"/>
    </location>
</feature>
<dbReference type="EMBL" id="LSZP01000020">
    <property type="protein sequence ID" value="KXU36710.1"/>
    <property type="molecule type" value="Genomic_DNA"/>
</dbReference>
<evidence type="ECO:0000256" key="4">
    <source>
        <dbReference type="SAM" id="Phobius"/>
    </source>
</evidence>
<dbReference type="AlphaFoldDB" id="A0A139SQE2"/>
<feature type="domain" description="AMP-dependent synthetase/ligase" evidence="5">
    <location>
        <begin position="35"/>
        <end position="393"/>
    </location>
</feature>
<dbReference type="InterPro" id="IPR000873">
    <property type="entry name" value="AMP-dep_synth/lig_dom"/>
</dbReference>
<dbReference type="PANTHER" id="PTHR43201">
    <property type="entry name" value="ACYL-COA SYNTHETASE"/>
    <property type="match status" value="1"/>
</dbReference>
<gene>
    <name evidence="6" type="ORF">AXK12_02845</name>
</gene>
<feature type="compositionally biased region" description="Polar residues" evidence="3">
    <location>
        <begin position="433"/>
        <end position="442"/>
    </location>
</feature>
<evidence type="ECO:0000313" key="7">
    <source>
        <dbReference type="Proteomes" id="UP000071392"/>
    </source>
</evidence>
<dbReference type="STRING" id="1548208.AXK12_02845"/>
<feature type="region of interest" description="Disordered" evidence="3">
    <location>
        <begin position="1"/>
        <end position="26"/>
    </location>
</feature>
<dbReference type="PANTHER" id="PTHR43201:SF5">
    <property type="entry name" value="MEDIUM-CHAIN ACYL-COA LIGASE ACSF2, MITOCHONDRIAL"/>
    <property type="match status" value="1"/>
</dbReference>
<evidence type="ECO:0000259" key="5">
    <source>
        <dbReference type="Pfam" id="PF00501"/>
    </source>
</evidence>
<dbReference type="OrthoDB" id="9799237at2"/>
<dbReference type="GO" id="GO:0031956">
    <property type="term" value="F:medium-chain fatty acid-CoA ligase activity"/>
    <property type="evidence" value="ECO:0007669"/>
    <property type="project" value="TreeGrafter"/>
</dbReference>
<sequence length="591" mass="63020">MAAAQPERAALKIPRRRSAARSGPQGAAAREGRIDYLELSFRELEAEVDAWCAKLAAKSAGESWKGVRTLVMLRQGLPLIAAVFALFKLGAVPIVIDPGMGLKNFLRCVVRSRPKALVGIPLAQVVSRVFWQKFASVRWRVWASGALTGRVTPGPEREAVAVAETAADDLAAILFTSGSTGAPKGVCYTHGMFEAQLGLIRAQYAIAAGEVDLPMLPVFALFNPALGMTTIVPEIDPRRPAQVDPAKIVQAILQEGVTNSFGSPTLWLKIKRHCVAHGIQLPSLRRILCAGAPVPAELWEDTARWLPNGQLHSPYGATEALPICSVSSGEIAELKQSARPYRGACVGKPLPGITVKILEIVDGPIATLAEARELPRGQVGEIIVGGPNVTQDYDALPEATARAKVAVADRSTSRSVAGAASEPVGDAAVVDTPPTSGGQNRASPGLLHRMGDCGYLDEAGRLWFCGRVAERVQTARGDECGSLGAATLYTEPCEQVFRAHPQVARCALIGLGPAGSQTPALVVQPRAAKATKAEHAALTRELRGLALAHEHTAKIERFYFHPDFPVDVRHNAKIHRLTLARWAATAHAFRA</sequence>
<dbReference type="Pfam" id="PF00501">
    <property type="entry name" value="AMP-binding"/>
    <property type="match status" value="1"/>
</dbReference>
<keyword evidence="4" id="KW-1133">Transmembrane helix</keyword>
<dbReference type="SUPFAM" id="SSF56801">
    <property type="entry name" value="Acetyl-CoA synthetase-like"/>
    <property type="match status" value="1"/>
</dbReference>
<dbReference type="PROSITE" id="PS00455">
    <property type="entry name" value="AMP_BINDING"/>
    <property type="match status" value="1"/>
</dbReference>
<evidence type="ECO:0000256" key="3">
    <source>
        <dbReference type="SAM" id="MobiDB-lite"/>
    </source>
</evidence>
<keyword evidence="4" id="KW-0812">Transmembrane</keyword>
<dbReference type="InterPro" id="IPR042099">
    <property type="entry name" value="ANL_N_sf"/>
</dbReference>
<reference evidence="6 7" key="1">
    <citation type="submission" date="2016-02" db="EMBL/GenBank/DDBJ databases">
        <authorList>
            <person name="Wen L."/>
            <person name="He K."/>
            <person name="Yang H."/>
        </authorList>
    </citation>
    <scope>NUCLEOTIDE SEQUENCE [LARGE SCALE GENOMIC DNA]</scope>
    <source>
        <strain evidence="6 7">CV41</strain>
    </source>
</reference>
<comment type="caution">
    <text evidence="6">The sequence shown here is derived from an EMBL/GenBank/DDBJ whole genome shotgun (WGS) entry which is preliminary data.</text>
</comment>
<organism evidence="6 7">
    <name type="scientific">Cephaloticoccus capnophilus</name>
    <dbReference type="NCBI Taxonomy" id="1548208"/>
    <lineage>
        <taxon>Bacteria</taxon>
        <taxon>Pseudomonadati</taxon>
        <taxon>Verrucomicrobiota</taxon>
        <taxon>Opitutia</taxon>
        <taxon>Opitutales</taxon>
        <taxon>Opitutaceae</taxon>
        <taxon>Cephaloticoccus</taxon>
    </lineage>
</organism>
<proteinExistence type="inferred from homology"/>
<evidence type="ECO:0000313" key="6">
    <source>
        <dbReference type="EMBL" id="KXU36710.1"/>
    </source>
</evidence>
<keyword evidence="4" id="KW-0472">Membrane</keyword>
<protein>
    <submittedName>
        <fullName evidence="6">Peptide synthase</fullName>
    </submittedName>
</protein>
<dbReference type="Gene3D" id="3.40.50.12780">
    <property type="entry name" value="N-terminal domain of ligase-like"/>
    <property type="match status" value="1"/>
</dbReference>
<comment type="similarity">
    <text evidence="1">Belongs to the ATP-dependent AMP-binding enzyme family.</text>
</comment>
<evidence type="ECO:0000256" key="1">
    <source>
        <dbReference type="ARBA" id="ARBA00006432"/>
    </source>
</evidence>
<keyword evidence="2" id="KW-0436">Ligase</keyword>
<dbReference type="GO" id="GO:0006631">
    <property type="term" value="P:fatty acid metabolic process"/>
    <property type="evidence" value="ECO:0007669"/>
    <property type="project" value="TreeGrafter"/>
</dbReference>
<evidence type="ECO:0000256" key="2">
    <source>
        <dbReference type="ARBA" id="ARBA00022598"/>
    </source>
</evidence>